<dbReference type="Proteomes" id="UP000069030">
    <property type="component" value="Chromosome"/>
</dbReference>
<accession>A0AAI8C8L4</accession>
<dbReference type="EMBL" id="CP013690">
    <property type="protein sequence ID" value="ALU27925.1"/>
    <property type="molecule type" value="Genomic_DNA"/>
</dbReference>
<gene>
    <name evidence="1" type="ORF">AS202_18010</name>
</gene>
<organism evidence="1 2">
    <name type="scientific">Myroides odoratimimus</name>
    <dbReference type="NCBI Taxonomy" id="76832"/>
    <lineage>
        <taxon>Bacteria</taxon>
        <taxon>Pseudomonadati</taxon>
        <taxon>Bacteroidota</taxon>
        <taxon>Flavobacteriia</taxon>
        <taxon>Flavobacteriales</taxon>
        <taxon>Flavobacteriaceae</taxon>
        <taxon>Myroides</taxon>
    </lineage>
</organism>
<protein>
    <submittedName>
        <fullName evidence="1">Uncharacterized protein</fullName>
    </submittedName>
</protein>
<evidence type="ECO:0000313" key="2">
    <source>
        <dbReference type="Proteomes" id="UP000069030"/>
    </source>
</evidence>
<name>A0AAI8C8L4_9FLAO</name>
<proteinExistence type="predicted"/>
<dbReference type="KEGG" id="mod:AS202_18010"/>
<reference evidence="1 2" key="1">
    <citation type="journal article" date="2016" name="J. Zhejiang Univ. Sci. B">
        <title>Antibiotic resistance mechanisms of Myroides sp.</title>
        <authorList>
            <person name="Hu S."/>
            <person name="Yuan S."/>
            <person name="Qu H."/>
            <person name="Jiang T."/>
            <person name="Zhou Y."/>
            <person name="Wang M."/>
            <person name="Ming D."/>
        </authorList>
    </citation>
    <scope>NUCLEOTIDE SEQUENCE [LARGE SCALE GENOMIC DNA]</scope>
    <source>
        <strain evidence="1 2">PR63039</strain>
    </source>
</reference>
<dbReference type="AlphaFoldDB" id="A0AAI8C8L4"/>
<sequence>MKQANQQVLNALLSPEEYTRILQSTKDTIPEDALFNFLLKNKILYEVNANAPHLDSDAISFISQRMNTLGEDFVINEKKLDKKVSKAVKKEKIDKGEALAYMINQIRKKLPKNYTVCNLERGDEAYYIGVIKKKELKKISKLNLDFGVFHKFITTPDKEPFYVIECSCGTTYIWETQEEDVDPSKGVCHNCGKSFADQNTHLSNEIKE</sequence>
<evidence type="ECO:0000313" key="1">
    <source>
        <dbReference type="EMBL" id="ALU27925.1"/>
    </source>
</evidence>
<dbReference type="RefSeq" id="WP_058699814.1">
    <property type="nucleotide sequence ID" value="NZ_CP013690.1"/>
</dbReference>